<protein>
    <recommendedName>
        <fullName evidence="6">GtrA/DPMS transmembrane domain-containing protein</fullName>
    </recommendedName>
</protein>
<proteinExistence type="inferred from homology"/>
<dbReference type="EMBL" id="JQBM01000001">
    <property type="protein sequence ID" value="KRN46895.1"/>
    <property type="molecule type" value="Genomic_DNA"/>
</dbReference>
<evidence type="ECO:0000256" key="2">
    <source>
        <dbReference type="ARBA" id="ARBA00009399"/>
    </source>
</evidence>
<dbReference type="InterPro" id="IPR051401">
    <property type="entry name" value="GtrA_CellWall_Glycosyl"/>
</dbReference>
<dbReference type="AlphaFoldDB" id="A0A0R2H232"/>
<dbReference type="Pfam" id="PF04138">
    <property type="entry name" value="GtrA_DPMS_TM"/>
    <property type="match status" value="1"/>
</dbReference>
<organism evidence="7 8">
    <name type="scientific">Weissella viridescens</name>
    <name type="common">Lactobacillus viridescens</name>
    <dbReference type="NCBI Taxonomy" id="1629"/>
    <lineage>
        <taxon>Bacteria</taxon>
        <taxon>Bacillati</taxon>
        <taxon>Bacillota</taxon>
        <taxon>Bacilli</taxon>
        <taxon>Lactobacillales</taxon>
        <taxon>Lactobacillaceae</taxon>
        <taxon>Weissella</taxon>
    </lineage>
</organism>
<evidence type="ECO:0000256" key="4">
    <source>
        <dbReference type="ARBA" id="ARBA00022989"/>
    </source>
</evidence>
<dbReference type="PANTHER" id="PTHR38459:SF5">
    <property type="entry name" value="CELL WALL TEICHOIC ACID GLYCOSYLATION PROTEIN GTCA"/>
    <property type="match status" value="1"/>
</dbReference>
<dbReference type="InterPro" id="IPR007267">
    <property type="entry name" value="GtrA_DPMS_TM"/>
</dbReference>
<dbReference type="PANTHER" id="PTHR38459">
    <property type="entry name" value="PROPHAGE BACTOPRENOL-LINKED GLUCOSE TRANSLOCASE HOMOLOG"/>
    <property type="match status" value="1"/>
</dbReference>
<gene>
    <name evidence="7" type="ORF">IV50_GL000159</name>
</gene>
<keyword evidence="5" id="KW-0472">Membrane</keyword>
<sequence>MSAFIEKISALLKQYQDVIIYLIFGVLTTLINLVVYTIGLYFGMNVQVATILAWVIAVIFAYLTNRKWVFHSTAHTPQEIGKEATSFTLSRLSTLLVDMAIIWFGVQLLGQNPIVWKIIDNVIVVILNYVLSKVMVFKDHE</sequence>
<keyword evidence="4" id="KW-1133">Transmembrane helix</keyword>
<comment type="similarity">
    <text evidence="2">Belongs to the GtrA family.</text>
</comment>
<keyword evidence="8" id="KW-1185">Reference proteome</keyword>
<reference evidence="7 8" key="1">
    <citation type="journal article" date="2015" name="Genome Announc.">
        <title>Expanding the biotechnology potential of lactobacilli through comparative genomics of 213 strains and associated genera.</title>
        <authorList>
            <person name="Sun Z."/>
            <person name="Harris H.M."/>
            <person name="McCann A."/>
            <person name="Guo C."/>
            <person name="Argimon S."/>
            <person name="Zhang W."/>
            <person name="Yang X."/>
            <person name="Jeffery I.B."/>
            <person name="Cooney J.C."/>
            <person name="Kagawa T.F."/>
            <person name="Liu W."/>
            <person name="Song Y."/>
            <person name="Salvetti E."/>
            <person name="Wrobel A."/>
            <person name="Rasinkangas P."/>
            <person name="Parkhill J."/>
            <person name="Rea M.C."/>
            <person name="O'Sullivan O."/>
            <person name="Ritari J."/>
            <person name="Douillard F.P."/>
            <person name="Paul Ross R."/>
            <person name="Yang R."/>
            <person name="Briner A.E."/>
            <person name="Felis G.E."/>
            <person name="de Vos W.M."/>
            <person name="Barrangou R."/>
            <person name="Klaenhammer T.R."/>
            <person name="Caufield P.W."/>
            <person name="Cui Y."/>
            <person name="Zhang H."/>
            <person name="O'Toole P.W."/>
        </authorList>
    </citation>
    <scope>NUCLEOTIDE SEQUENCE [LARGE SCALE GENOMIC DNA]</scope>
    <source>
        <strain evidence="7 8">DSM 20410</strain>
    </source>
</reference>
<evidence type="ECO:0000256" key="1">
    <source>
        <dbReference type="ARBA" id="ARBA00004141"/>
    </source>
</evidence>
<evidence type="ECO:0000313" key="7">
    <source>
        <dbReference type="EMBL" id="KRN46895.1"/>
    </source>
</evidence>
<dbReference type="GeneID" id="86899297"/>
<feature type="domain" description="GtrA/DPMS transmembrane" evidence="6">
    <location>
        <begin position="21"/>
        <end position="137"/>
    </location>
</feature>
<name>A0A0R2H232_WEIVI</name>
<dbReference type="Proteomes" id="UP000051992">
    <property type="component" value="Unassembled WGS sequence"/>
</dbReference>
<evidence type="ECO:0000256" key="3">
    <source>
        <dbReference type="ARBA" id="ARBA00022692"/>
    </source>
</evidence>
<comment type="caution">
    <text evidence="7">The sequence shown here is derived from an EMBL/GenBank/DDBJ whole genome shotgun (WGS) entry which is preliminary data.</text>
</comment>
<evidence type="ECO:0000313" key="8">
    <source>
        <dbReference type="Proteomes" id="UP000051992"/>
    </source>
</evidence>
<dbReference type="PATRIC" id="fig|1629.5.peg.162"/>
<dbReference type="RefSeq" id="WP_227067090.1">
    <property type="nucleotide sequence ID" value="NZ_BJLU01000001.1"/>
</dbReference>
<accession>A0A0R2H232</accession>
<comment type="subcellular location">
    <subcellularLocation>
        <location evidence="1">Membrane</location>
        <topology evidence="1">Multi-pass membrane protein</topology>
    </subcellularLocation>
</comment>
<evidence type="ECO:0000256" key="5">
    <source>
        <dbReference type="ARBA" id="ARBA00023136"/>
    </source>
</evidence>
<dbReference type="GO" id="GO:0005886">
    <property type="term" value="C:plasma membrane"/>
    <property type="evidence" value="ECO:0007669"/>
    <property type="project" value="TreeGrafter"/>
</dbReference>
<evidence type="ECO:0000259" key="6">
    <source>
        <dbReference type="Pfam" id="PF04138"/>
    </source>
</evidence>
<keyword evidence="3" id="KW-0812">Transmembrane</keyword>
<dbReference type="GO" id="GO:0000271">
    <property type="term" value="P:polysaccharide biosynthetic process"/>
    <property type="evidence" value="ECO:0007669"/>
    <property type="project" value="InterPro"/>
</dbReference>